<protein>
    <submittedName>
        <fullName evidence="1">Uncharacterized protein</fullName>
    </submittedName>
</protein>
<sequence length="302" mass="34104">MDDTRGEGRQHMERSALYFPATCPAIYRVPNEILRKIFSHITNFGPCGLEDLINASHVCHLWRVLALQTKELWTDITLSFAGGSVARQAQEAGLALERSKPLPITVHISNPPSAPELGNYRELVLRALRELPRVRVLCISSFETTEPDEFFDSITQILQTHPAPLLEELRFDHIPDDISSGNLFAGQVPPKLHLIYTDMDDILNILRGLPSLEHLGLTPEPAMAEIESLSFPAVHLPNLRNVAITGYCGLITRFMRYLDFAVDVDIHFQLLCERVIDFSYLSELSWICDGRFSKIFAAGLYY</sequence>
<dbReference type="Proteomes" id="UP000814140">
    <property type="component" value="Unassembled WGS sequence"/>
</dbReference>
<dbReference type="EMBL" id="MU277231">
    <property type="protein sequence ID" value="KAI0058887.1"/>
    <property type="molecule type" value="Genomic_DNA"/>
</dbReference>
<reference evidence="1" key="2">
    <citation type="journal article" date="2022" name="New Phytol.">
        <title>Evolutionary transition to the ectomycorrhizal habit in the genomes of a hyperdiverse lineage of mushroom-forming fungi.</title>
        <authorList>
            <person name="Looney B."/>
            <person name="Miyauchi S."/>
            <person name="Morin E."/>
            <person name="Drula E."/>
            <person name="Courty P.E."/>
            <person name="Kohler A."/>
            <person name="Kuo A."/>
            <person name="LaButti K."/>
            <person name="Pangilinan J."/>
            <person name="Lipzen A."/>
            <person name="Riley R."/>
            <person name="Andreopoulos W."/>
            <person name="He G."/>
            <person name="Johnson J."/>
            <person name="Nolan M."/>
            <person name="Tritt A."/>
            <person name="Barry K.W."/>
            <person name="Grigoriev I.V."/>
            <person name="Nagy L.G."/>
            <person name="Hibbett D."/>
            <person name="Henrissat B."/>
            <person name="Matheny P.B."/>
            <person name="Labbe J."/>
            <person name="Martin F.M."/>
        </authorList>
    </citation>
    <scope>NUCLEOTIDE SEQUENCE</scope>
    <source>
        <strain evidence="1">HHB10654</strain>
    </source>
</reference>
<reference evidence="1" key="1">
    <citation type="submission" date="2021-03" db="EMBL/GenBank/DDBJ databases">
        <authorList>
            <consortium name="DOE Joint Genome Institute"/>
            <person name="Ahrendt S."/>
            <person name="Looney B.P."/>
            <person name="Miyauchi S."/>
            <person name="Morin E."/>
            <person name="Drula E."/>
            <person name="Courty P.E."/>
            <person name="Chicoki N."/>
            <person name="Fauchery L."/>
            <person name="Kohler A."/>
            <person name="Kuo A."/>
            <person name="Labutti K."/>
            <person name="Pangilinan J."/>
            <person name="Lipzen A."/>
            <person name="Riley R."/>
            <person name="Andreopoulos W."/>
            <person name="He G."/>
            <person name="Johnson J."/>
            <person name="Barry K.W."/>
            <person name="Grigoriev I.V."/>
            <person name="Nagy L."/>
            <person name="Hibbett D."/>
            <person name="Henrissat B."/>
            <person name="Matheny P.B."/>
            <person name="Labbe J."/>
            <person name="Martin F."/>
        </authorList>
    </citation>
    <scope>NUCLEOTIDE SEQUENCE</scope>
    <source>
        <strain evidence="1">HHB10654</strain>
    </source>
</reference>
<accession>A0ACB8SRR9</accession>
<keyword evidence="2" id="KW-1185">Reference proteome</keyword>
<organism evidence="1 2">
    <name type="scientific">Artomyces pyxidatus</name>
    <dbReference type="NCBI Taxonomy" id="48021"/>
    <lineage>
        <taxon>Eukaryota</taxon>
        <taxon>Fungi</taxon>
        <taxon>Dikarya</taxon>
        <taxon>Basidiomycota</taxon>
        <taxon>Agaricomycotina</taxon>
        <taxon>Agaricomycetes</taxon>
        <taxon>Russulales</taxon>
        <taxon>Auriscalpiaceae</taxon>
        <taxon>Artomyces</taxon>
    </lineage>
</organism>
<gene>
    <name evidence="1" type="ORF">BV25DRAFT_1993993</name>
</gene>
<proteinExistence type="predicted"/>
<evidence type="ECO:0000313" key="2">
    <source>
        <dbReference type="Proteomes" id="UP000814140"/>
    </source>
</evidence>
<name>A0ACB8SRR9_9AGAM</name>
<evidence type="ECO:0000313" key="1">
    <source>
        <dbReference type="EMBL" id="KAI0058887.1"/>
    </source>
</evidence>
<comment type="caution">
    <text evidence="1">The sequence shown here is derived from an EMBL/GenBank/DDBJ whole genome shotgun (WGS) entry which is preliminary data.</text>
</comment>